<name>A0ABP3LZZ4_9PSEU</name>
<dbReference type="PANTHER" id="PTHR43537">
    <property type="entry name" value="TRANSCRIPTIONAL REGULATOR, GNTR FAMILY"/>
    <property type="match status" value="1"/>
</dbReference>
<dbReference type="Gene3D" id="1.10.10.10">
    <property type="entry name" value="Winged helix-like DNA-binding domain superfamily/Winged helix DNA-binding domain"/>
    <property type="match status" value="1"/>
</dbReference>
<evidence type="ECO:0000256" key="2">
    <source>
        <dbReference type="ARBA" id="ARBA00023125"/>
    </source>
</evidence>
<keyword evidence="1" id="KW-0805">Transcription regulation</keyword>
<dbReference type="InterPro" id="IPR036388">
    <property type="entry name" value="WH-like_DNA-bd_sf"/>
</dbReference>
<keyword evidence="6" id="KW-1185">Reference proteome</keyword>
<comment type="caution">
    <text evidence="5">The sequence shown here is derived from an EMBL/GenBank/DDBJ whole genome shotgun (WGS) entry which is preliminary data.</text>
</comment>
<dbReference type="Proteomes" id="UP001500220">
    <property type="component" value="Unassembled WGS sequence"/>
</dbReference>
<dbReference type="InterPro" id="IPR008920">
    <property type="entry name" value="TF_FadR/GntR_C"/>
</dbReference>
<dbReference type="SUPFAM" id="SSF48008">
    <property type="entry name" value="GntR ligand-binding domain-like"/>
    <property type="match status" value="1"/>
</dbReference>
<dbReference type="InterPro" id="IPR000524">
    <property type="entry name" value="Tscrpt_reg_HTH_GntR"/>
</dbReference>
<dbReference type="Gene3D" id="1.20.120.530">
    <property type="entry name" value="GntR ligand-binding domain-like"/>
    <property type="match status" value="1"/>
</dbReference>
<proteinExistence type="predicted"/>
<evidence type="ECO:0000313" key="5">
    <source>
        <dbReference type="EMBL" id="GAA0510426.1"/>
    </source>
</evidence>
<sequence>MSLRRYPLSEQATDAMVQLIASGEWPVGAKIPSETALAAQFGVGRSTVREAVRELAGRGLLESRHGSGVFVVRTEPVTDWPTVVRRAVISDVVEGRIAVEVEAARLAAAKRTDDDLAAMEAALAERHAARDAAPEQFVDADLAFHRAVAEAAHNEVITGLFDSLTDRVREAMLDMLALLRESGPRPTDHDEHAAIVEAIRSGDPDRAGQVARTHLEHILRAMG</sequence>
<dbReference type="RefSeq" id="WP_346072326.1">
    <property type="nucleotide sequence ID" value="NZ_BAAAHC010000005.1"/>
</dbReference>
<dbReference type="EMBL" id="BAAAHC010000005">
    <property type="protein sequence ID" value="GAA0510426.1"/>
    <property type="molecule type" value="Genomic_DNA"/>
</dbReference>
<dbReference type="SMART" id="SM00895">
    <property type="entry name" value="FCD"/>
    <property type="match status" value="1"/>
</dbReference>
<dbReference type="Pfam" id="PF00392">
    <property type="entry name" value="GntR"/>
    <property type="match status" value="1"/>
</dbReference>
<reference evidence="6" key="1">
    <citation type="journal article" date="2019" name="Int. J. Syst. Evol. Microbiol.">
        <title>The Global Catalogue of Microorganisms (GCM) 10K type strain sequencing project: providing services to taxonomists for standard genome sequencing and annotation.</title>
        <authorList>
            <consortium name="The Broad Institute Genomics Platform"/>
            <consortium name="The Broad Institute Genome Sequencing Center for Infectious Disease"/>
            <person name="Wu L."/>
            <person name="Ma J."/>
        </authorList>
    </citation>
    <scope>NUCLEOTIDE SEQUENCE [LARGE SCALE GENOMIC DNA]</scope>
    <source>
        <strain evidence="6">JCM 10664</strain>
    </source>
</reference>
<keyword evidence="3" id="KW-0804">Transcription</keyword>
<gene>
    <name evidence="5" type="ORF">GCM10009545_10560</name>
</gene>
<evidence type="ECO:0000256" key="1">
    <source>
        <dbReference type="ARBA" id="ARBA00023015"/>
    </source>
</evidence>
<dbReference type="CDD" id="cd07377">
    <property type="entry name" value="WHTH_GntR"/>
    <property type="match status" value="1"/>
</dbReference>
<dbReference type="PANTHER" id="PTHR43537:SF47">
    <property type="entry name" value="REGULATORY PROTEIN GNTR HTH"/>
    <property type="match status" value="1"/>
</dbReference>
<dbReference type="SMART" id="SM00345">
    <property type="entry name" value="HTH_GNTR"/>
    <property type="match status" value="1"/>
</dbReference>
<dbReference type="SUPFAM" id="SSF46785">
    <property type="entry name" value="Winged helix' DNA-binding domain"/>
    <property type="match status" value="1"/>
</dbReference>
<evidence type="ECO:0000259" key="4">
    <source>
        <dbReference type="PROSITE" id="PS50949"/>
    </source>
</evidence>
<keyword evidence="2" id="KW-0238">DNA-binding</keyword>
<organism evidence="5 6">
    <name type="scientific">Saccharopolyspora thermophila</name>
    <dbReference type="NCBI Taxonomy" id="89367"/>
    <lineage>
        <taxon>Bacteria</taxon>
        <taxon>Bacillati</taxon>
        <taxon>Actinomycetota</taxon>
        <taxon>Actinomycetes</taxon>
        <taxon>Pseudonocardiales</taxon>
        <taxon>Pseudonocardiaceae</taxon>
        <taxon>Saccharopolyspora</taxon>
    </lineage>
</organism>
<accession>A0ABP3LZZ4</accession>
<protein>
    <submittedName>
        <fullName evidence="5">FCD domain-containing protein</fullName>
    </submittedName>
</protein>
<dbReference type="Pfam" id="PF07729">
    <property type="entry name" value="FCD"/>
    <property type="match status" value="1"/>
</dbReference>
<dbReference type="InterPro" id="IPR011711">
    <property type="entry name" value="GntR_C"/>
</dbReference>
<dbReference type="PRINTS" id="PR00035">
    <property type="entry name" value="HTHGNTR"/>
</dbReference>
<dbReference type="PROSITE" id="PS50949">
    <property type="entry name" value="HTH_GNTR"/>
    <property type="match status" value="1"/>
</dbReference>
<feature type="domain" description="HTH gntR-type" evidence="4">
    <location>
        <begin position="6"/>
        <end position="74"/>
    </location>
</feature>
<dbReference type="InterPro" id="IPR036390">
    <property type="entry name" value="WH_DNA-bd_sf"/>
</dbReference>
<evidence type="ECO:0000256" key="3">
    <source>
        <dbReference type="ARBA" id="ARBA00023163"/>
    </source>
</evidence>
<evidence type="ECO:0000313" key="6">
    <source>
        <dbReference type="Proteomes" id="UP001500220"/>
    </source>
</evidence>